<proteinExistence type="predicted"/>
<dbReference type="GO" id="GO:0009288">
    <property type="term" value="C:bacterial-type flagellum"/>
    <property type="evidence" value="ECO:0007669"/>
    <property type="project" value="InterPro"/>
</dbReference>
<dbReference type="SUPFAM" id="SSF75708">
    <property type="entry name" value="Chemotaxis phosphatase CheZ"/>
    <property type="match status" value="1"/>
</dbReference>
<feature type="compositionally biased region" description="Low complexity" evidence="1">
    <location>
        <begin position="172"/>
        <end position="192"/>
    </location>
</feature>
<accession>A0A0F9IN76</accession>
<dbReference type="PROSITE" id="PS50851">
    <property type="entry name" value="CHEW"/>
    <property type="match status" value="1"/>
</dbReference>
<dbReference type="InterPro" id="IPR039315">
    <property type="entry name" value="CheW"/>
</dbReference>
<organism evidence="3">
    <name type="scientific">marine sediment metagenome</name>
    <dbReference type="NCBI Taxonomy" id="412755"/>
    <lineage>
        <taxon>unclassified sequences</taxon>
        <taxon>metagenomes</taxon>
        <taxon>ecological metagenomes</taxon>
    </lineage>
</organism>
<dbReference type="GO" id="GO:0007165">
    <property type="term" value="P:signal transduction"/>
    <property type="evidence" value="ECO:0007669"/>
    <property type="project" value="InterPro"/>
</dbReference>
<dbReference type="GO" id="GO:0003824">
    <property type="term" value="F:catalytic activity"/>
    <property type="evidence" value="ECO:0007669"/>
    <property type="project" value="InterPro"/>
</dbReference>
<evidence type="ECO:0000256" key="1">
    <source>
        <dbReference type="SAM" id="MobiDB-lite"/>
    </source>
</evidence>
<feature type="region of interest" description="Disordered" evidence="1">
    <location>
        <begin position="156"/>
        <end position="192"/>
    </location>
</feature>
<dbReference type="Pfam" id="PF01584">
    <property type="entry name" value="CheW"/>
    <property type="match status" value="1"/>
</dbReference>
<dbReference type="Pfam" id="PF04344">
    <property type="entry name" value="CheZ"/>
    <property type="match status" value="2"/>
</dbReference>
<feature type="domain" description="CheW-like" evidence="2">
    <location>
        <begin position="1"/>
        <end position="143"/>
    </location>
</feature>
<dbReference type="GO" id="GO:0050920">
    <property type="term" value="P:regulation of chemotaxis"/>
    <property type="evidence" value="ECO:0007669"/>
    <property type="project" value="InterPro"/>
</dbReference>
<protein>
    <recommendedName>
        <fullName evidence="2">CheW-like domain-containing protein</fullName>
    </recommendedName>
</protein>
<evidence type="ECO:0000313" key="3">
    <source>
        <dbReference type="EMBL" id="KKM47603.1"/>
    </source>
</evidence>
<dbReference type="GO" id="GO:0005829">
    <property type="term" value="C:cytosol"/>
    <property type="evidence" value="ECO:0007669"/>
    <property type="project" value="TreeGrafter"/>
</dbReference>
<dbReference type="SMART" id="SM00260">
    <property type="entry name" value="CheW"/>
    <property type="match status" value="1"/>
</dbReference>
<evidence type="ECO:0000259" key="2">
    <source>
        <dbReference type="PROSITE" id="PS50851"/>
    </source>
</evidence>
<reference evidence="3" key="1">
    <citation type="journal article" date="2015" name="Nature">
        <title>Complex archaea that bridge the gap between prokaryotes and eukaryotes.</title>
        <authorList>
            <person name="Spang A."/>
            <person name="Saw J.H."/>
            <person name="Jorgensen S.L."/>
            <person name="Zaremba-Niedzwiedzka K."/>
            <person name="Martijn J."/>
            <person name="Lind A.E."/>
            <person name="van Eijk R."/>
            <person name="Schleper C."/>
            <person name="Guy L."/>
            <person name="Ettema T.J."/>
        </authorList>
    </citation>
    <scope>NUCLEOTIDE SEQUENCE</scope>
</reference>
<dbReference type="Gene3D" id="2.40.50.180">
    <property type="entry name" value="CheA-289, Domain 4"/>
    <property type="match status" value="1"/>
</dbReference>
<dbReference type="GO" id="GO:0006935">
    <property type="term" value="P:chemotaxis"/>
    <property type="evidence" value="ECO:0007669"/>
    <property type="project" value="InterPro"/>
</dbReference>
<dbReference type="SUPFAM" id="SSF50341">
    <property type="entry name" value="CheW-like"/>
    <property type="match status" value="1"/>
</dbReference>
<comment type="caution">
    <text evidence="3">The sequence shown here is derived from an EMBL/GenBank/DDBJ whole genome shotgun (WGS) entry which is preliminary data.</text>
</comment>
<dbReference type="InterPro" id="IPR036061">
    <property type="entry name" value="CheW-like_dom_sf"/>
</dbReference>
<dbReference type="PANTHER" id="PTHR22617:SF23">
    <property type="entry name" value="CHEMOTAXIS PROTEIN CHEW"/>
    <property type="match status" value="1"/>
</dbReference>
<dbReference type="Gene3D" id="2.30.30.40">
    <property type="entry name" value="SH3 Domains"/>
    <property type="match status" value="1"/>
</dbReference>
<dbReference type="Gene3D" id="1.10.287.500">
    <property type="entry name" value="Helix hairpin bin"/>
    <property type="match status" value="2"/>
</dbReference>
<gene>
    <name evidence="3" type="ORF">LCGC14_1558450</name>
</gene>
<dbReference type="PANTHER" id="PTHR22617">
    <property type="entry name" value="CHEMOTAXIS SENSOR HISTIDINE KINASE-RELATED"/>
    <property type="match status" value="1"/>
</dbReference>
<sequence length="446" mass="49049">MRQYIGFKLSSNEFTIPILKVREIINTPDITPLPQSPHYMKGIVNIRGKIIPVVDLKELIDTKGEAPEVKSGGKVIVIINRNTTFGILVDSITSVINIDEADIEPPEGFMSDSAMDRVEGVAKFDDRLIILLDTDKLVGQEEMEMMDSDIVGLNGGPGKDMEQIETAPPPQAQATPQAATATPVPQTPAPQAQPAVAKAAQPARPAKIDTVKQIHEAKDVLSRKFSGDESKNAFLIKLVRLIETMAAKDFATADTMISEMIRIQEVTGQEGSVGDLYNRIGQVTRKLHNSLKDFKNALDPRIRQIANEDVPQAVDRLEYVISKSEEAAHRTMGVVEKYQLNLPELVAHVGNVSAPDDSKQYLRAFSDSLKNDLNEIMLAQEFQDITGQTIHRVIDLVNTIEAELIGLITTFGEREGATTAETAKAKQAAEKITQNEVEDLLKEFGF</sequence>
<dbReference type="EMBL" id="LAZR01012010">
    <property type="protein sequence ID" value="KKM47603.1"/>
    <property type="molecule type" value="Genomic_DNA"/>
</dbReference>
<dbReference type="AlphaFoldDB" id="A0A0F9IN76"/>
<name>A0A0F9IN76_9ZZZZ</name>
<dbReference type="InterPro" id="IPR002545">
    <property type="entry name" value="CheW-lke_dom"/>
</dbReference>
<dbReference type="InterPro" id="IPR007439">
    <property type="entry name" value="Chemotax_Pase_CheZ"/>
</dbReference>